<dbReference type="InterPro" id="IPR001279">
    <property type="entry name" value="Metallo-B-lactamas"/>
</dbReference>
<reference evidence="7 8" key="1">
    <citation type="journal article" date="2019" name="Microorganisms">
        <title>Paenibacillus lutrae sp. nov., A Chitinolytic Species Isolated from A River Otter in Castril Natural Park, Granada, Spain.</title>
        <authorList>
            <person name="Rodriguez M."/>
            <person name="Reina J.C."/>
            <person name="Bejar V."/>
            <person name="Llamas I."/>
        </authorList>
    </citation>
    <scope>NUCLEOTIDE SEQUENCE [LARGE SCALE GENOMIC DNA]</scope>
    <source>
        <strain evidence="7 8">N10</strain>
    </source>
</reference>
<evidence type="ECO:0000256" key="5">
    <source>
        <dbReference type="ARBA" id="ARBA00048505"/>
    </source>
</evidence>
<name>A0A7X3FLE3_9BACL</name>
<proteinExistence type="predicted"/>
<comment type="caution">
    <text evidence="7">The sequence shown here is derived from an EMBL/GenBank/DDBJ whole genome shotgun (WGS) entry which is preliminary data.</text>
</comment>
<gene>
    <name evidence="7" type="ORF">EDM21_20785</name>
</gene>
<dbReference type="InterPro" id="IPR036866">
    <property type="entry name" value="RibonucZ/Hydroxyglut_hydro"/>
</dbReference>
<evidence type="ECO:0000259" key="6">
    <source>
        <dbReference type="SMART" id="SM00849"/>
    </source>
</evidence>
<dbReference type="GO" id="GO:0042781">
    <property type="term" value="F:3'-tRNA processing endoribonuclease activity"/>
    <property type="evidence" value="ECO:0007669"/>
    <property type="project" value="TreeGrafter"/>
</dbReference>
<evidence type="ECO:0000313" key="7">
    <source>
        <dbReference type="EMBL" id="MVP01919.1"/>
    </source>
</evidence>
<sequence length="249" mass="28274">MNVLIMGSASATGSRERDNTYLLLQHELGDWLIDTGGNPLGKLKQASIPLDRIQGVILTHFHIDHIYGLPSLLWGMWLGQRKKPLIICCPHDHRDQLQAILDAYGTEKWPVGFEIQVRPYDCAEETLLLRQGDLSVTSFTSLHSGSTAGMKIRQQDKILIYSCDTAPNPWIRDQEQVDVLIHEATEARGTMSIHTSLENIFQYYPLERIGQVIAIHLTDDEPYEEVIEQYKESGTFNVTLAQDMMRVDL</sequence>
<evidence type="ECO:0000256" key="2">
    <source>
        <dbReference type="ARBA" id="ARBA00022833"/>
    </source>
</evidence>
<keyword evidence="8" id="KW-1185">Reference proteome</keyword>
<evidence type="ECO:0000256" key="3">
    <source>
        <dbReference type="ARBA" id="ARBA00034221"/>
    </source>
</evidence>
<dbReference type="EMBL" id="RHLK01000016">
    <property type="protein sequence ID" value="MVP01919.1"/>
    <property type="molecule type" value="Genomic_DNA"/>
</dbReference>
<keyword evidence="7" id="KW-0378">Hydrolase</keyword>
<comment type="function">
    <text evidence="4">Counteracts the endogenous Pycsar antiviral defense system. Phosphodiesterase that enables metal-dependent hydrolysis of host cyclic nucleotide Pycsar defense signals such as cCMP and cUMP.</text>
</comment>
<evidence type="ECO:0000313" key="8">
    <source>
        <dbReference type="Proteomes" id="UP000490800"/>
    </source>
</evidence>
<comment type="catalytic activity">
    <reaction evidence="3">
        <text>3',5'-cyclic CMP + H2O = CMP + H(+)</text>
        <dbReference type="Rhea" id="RHEA:72675"/>
        <dbReference type="ChEBI" id="CHEBI:15377"/>
        <dbReference type="ChEBI" id="CHEBI:15378"/>
        <dbReference type="ChEBI" id="CHEBI:58003"/>
        <dbReference type="ChEBI" id="CHEBI:60377"/>
    </reaction>
    <physiologicalReaction direction="left-to-right" evidence="3">
        <dbReference type="Rhea" id="RHEA:72676"/>
    </physiologicalReaction>
</comment>
<dbReference type="AlphaFoldDB" id="A0A7X3FLE3"/>
<dbReference type="SMART" id="SM00849">
    <property type="entry name" value="Lactamase_B"/>
    <property type="match status" value="1"/>
</dbReference>
<feature type="domain" description="Metallo-beta-lactamase" evidence="6">
    <location>
        <begin position="18"/>
        <end position="216"/>
    </location>
</feature>
<organism evidence="7 8">
    <name type="scientific">Paenibacillus lutrae</name>
    <dbReference type="NCBI Taxonomy" id="2078573"/>
    <lineage>
        <taxon>Bacteria</taxon>
        <taxon>Bacillati</taxon>
        <taxon>Bacillota</taxon>
        <taxon>Bacilli</taxon>
        <taxon>Bacillales</taxon>
        <taxon>Paenibacillaceae</taxon>
        <taxon>Paenibacillus</taxon>
    </lineage>
</organism>
<evidence type="ECO:0000256" key="4">
    <source>
        <dbReference type="ARBA" id="ARBA00034301"/>
    </source>
</evidence>
<dbReference type="CDD" id="cd16272">
    <property type="entry name" value="RNaseZ_MBL-fold"/>
    <property type="match status" value="1"/>
</dbReference>
<protein>
    <submittedName>
        <fullName evidence="7">MBL fold metallo-hydrolase</fullName>
    </submittedName>
</protein>
<dbReference type="PANTHER" id="PTHR46018:SF2">
    <property type="entry name" value="ZINC PHOSPHODIESTERASE ELAC PROTEIN 1"/>
    <property type="match status" value="1"/>
</dbReference>
<dbReference type="OrthoDB" id="9794898at2"/>
<dbReference type="RefSeq" id="WP_157338333.1">
    <property type="nucleotide sequence ID" value="NZ_RHLK01000016.1"/>
</dbReference>
<dbReference type="Proteomes" id="UP000490800">
    <property type="component" value="Unassembled WGS sequence"/>
</dbReference>
<accession>A0A7X3FLE3</accession>
<dbReference type="PANTHER" id="PTHR46018">
    <property type="entry name" value="ZINC PHOSPHODIESTERASE ELAC PROTEIN 1"/>
    <property type="match status" value="1"/>
</dbReference>
<keyword evidence="2" id="KW-0862">Zinc</keyword>
<evidence type="ECO:0000256" key="1">
    <source>
        <dbReference type="ARBA" id="ARBA00022759"/>
    </source>
</evidence>
<comment type="catalytic activity">
    <reaction evidence="5">
        <text>3',5'-cyclic UMP + H2O = UMP + H(+)</text>
        <dbReference type="Rhea" id="RHEA:70575"/>
        <dbReference type="ChEBI" id="CHEBI:15377"/>
        <dbReference type="ChEBI" id="CHEBI:15378"/>
        <dbReference type="ChEBI" id="CHEBI:57865"/>
        <dbReference type="ChEBI" id="CHEBI:184387"/>
    </reaction>
    <physiologicalReaction direction="left-to-right" evidence="5">
        <dbReference type="Rhea" id="RHEA:70576"/>
    </physiologicalReaction>
</comment>
<keyword evidence="1" id="KW-0255">Endonuclease</keyword>
<dbReference type="Gene3D" id="3.60.15.10">
    <property type="entry name" value="Ribonuclease Z/Hydroxyacylglutathione hydrolase-like"/>
    <property type="match status" value="1"/>
</dbReference>
<dbReference type="Pfam" id="PF23023">
    <property type="entry name" value="Anti-Pycsar_Apyc1"/>
    <property type="match status" value="1"/>
</dbReference>
<dbReference type="SUPFAM" id="SSF56281">
    <property type="entry name" value="Metallo-hydrolase/oxidoreductase"/>
    <property type="match status" value="1"/>
</dbReference>
<keyword evidence="1" id="KW-0540">Nuclease</keyword>